<gene>
    <name evidence="4" type="ORF">Tcan_09194</name>
</gene>
<evidence type="ECO:0000313" key="5">
    <source>
        <dbReference type="Proteomes" id="UP000031036"/>
    </source>
</evidence>
<feature type="chain" id="PRO_5002078595" description="C-type lectin domain-containing protein" evidence="3">
    <location>
        <begin position="19"/>
        <end position="858"/>
    </location>
</feature>
<reference evidence="4 5" key="1">
    <citation type="submission" date="2014-11" db="EMBL/GenBank/DDBJ databases">
        <title>Genetic blueprint of the zoonotic pathogen Toxocara canis.</title>
        <authorList>
            <person name="Zhu X.-Q."/>
            <person name="Korhonen P.K."/>
            <person name="Cai H."/>
            <person name="Young N.D."/>
            <person name="Nejsum P."/>
            <person name="von Samson-Himmelstjerna G."/>
            <person name="Boag P.R."/>
            <person name="Tan P."/>
            <person name="Li Q."/>
            <person name="Min J."/>
            <person name="Yang Y."/>
            <person name="Wang X."/>
            <person name="Fang X."/>
            <person name="Hall R.S."/>
            <person name="Hofmann A."/>
            <person name="Sternberg P.W."/>
            <person name="Jex A.R."/>
            <person name="Gasser R.B."/>
        </authorList>
    </citation>
    <scope>NUCLEOTIDE SEQUENCE [LARGE SCALE GENOMIC DNA]</scope>
    <source>
        <strain evidence="4">PN_DK_2014</strain>
    </source>
</reference>
<evidence type="ECO:0008006" key="6">
    <source>
        <dbReference type="Google" id="ProtNLM"/>
    </source>
</evidence>
<evidence type="ECO:0000256" key="2">
    <source>
        <dbReference type="SAM" id="Phobius"/>
    </source>
</evidence>
<keyword evidence="2" id="KW-1133">Transmembrane helix</keyword>
<keyword evidence="5" id="KW-1185">Reference proteome</keyword>
<evidence type="ECO:0000256" key="1">
    <source>
        <dbReference type="SAM" id="MobiDB-lite"/>
    </source>
</evidence>
<feature type="region of interest" description="Disordered" evidence="1">
    <location>
        <begin position="744"/>
        <end position="826"/>
    </location>
</feature>
<feature type="transmembrane region" description="Helical" evidence="2">
    <location>
        <begin position="831"/>
        <end position="854"/>
    </location>
</feature>
<comment type="caution">
    <text evidence="4">The sequence shown here is derived from an EMBL/GenBank/DDBJ whole genome shotgun (WGS) entry which is preliminary data.</text>
</comment>
<keyword evidence="2" id="KW-0812">Transmembrane</keyword>
<evidence type="ECO:0000313" key="4">
    <source>
        <dbReference type="EMBL" id="KHN84609.1"/>
    </source>
</evidence>
<protein>
    <recommendedName>
        <fullName evidence="6">C-type lectin domain-containing protein</fullName>
    </recommendedName>
</protein>
<proteinExistence type="predicted"/>
<feature type="region of interest" description="Disordered" evidence="1">
    <location>
        <begin position="636"/>
        <end position="676"/>
    </location>
</feature>
<dbReference type="Proteomes" id="UP000031036">
    <property type="component" value="Unassembled WGS sequence"/>
</dbReference>
<organism evidence="4 5">
    <name type="scientific">Toxocara canis</name>
    <name type="common">Canine roundworm</name>
    <dbReference type="NCBI Taxonomy" id="6265"/>
    <lineage>
        <taxon>Eukaryota</taxon>
        <taxon>Metazoa</taxon>
        <taxon>Ecdysozoa</taxon>
        <taxon>Nematoda</taxon>
        <taxon>Chromadorea</taxon>
        <taxon>Rhabditida</taxon>
        <taxon>Spirurina</taxon>
        <taxon>Ascaridomorpha</taxon>
        <taxon>Ascaridoidea</taxon>
        <taxon>Toxocaridae</taxon>
        <taxon>Toxocara</taxon>
    </lineage>
</organism>
<feature type="compositionally biased region" description="Low complexity" evidence="1">
    <location>
        <begin position="643"/>
        <end position="664"/>
    </location>
</feature>
<evidence type="ECO:0000256" key="3">
    <source>
        <dbReference type="SAM" id="SignalP"/>
    </source>
</evidence>
<feature type="region of interest" description="Disordered" evidence="1">
    <location>
        <begin position="404"/>
        <end position="427"/>
    </location>
</feature>
<sequence>MGLVGVAALIGTLVPVCCNMGATNASGLTAYEEFLAALPRCPGACATNDTYCVRRNSTDKRCYYSAAIVGVPFQVISAVKLGQTYCARVKRDMMFKVTDENDAVFLAKLARAFVEVKHKRRDKVCTLLGFVRLRERTWHDFSQTKYLQHIPAGDKICLGADGALYNRTEEPVHVMCESELVTQSTAHLWTSSTLTRSDSASETDKKLTTAMPSITSNRGVRLQQPASVPPSTLQDTTPTTEILTMLLTTLNRPTTPFEKGKESASLPQSTTFNERLPIASTLSKTIITHETGIELTSGHFDNMSSSEAMTASFHSVQAATLNESTSEDIIVERVGNNDEFMSDPEGTSTSYLAETAGSSQIHNISRPTSYQPPFTNTTGDYSMPATTTQPSTLGTFVNNQVADKMPSSPQLEEEDENEDEDEEEGRAALPRCPGACATNDTYCVRRNSTDNRCYYSAAINDGSVRGVKKPGSSGYMLGSVPELAQTFCNRAATATMIKVEDANDAVFIAKLARAFVEVKHKKQDKVCTLLGVVRSLGKTTWTDFSATKYLERFPAGNEICLGADGALYNKSEKLVHVMCQYEIFALPRTETVTKHLRTSSTIGGPDNISETGKESTVVTSSTASNERLWIKQSTSVPLSEMQSTPPTTETLTTLSTTSSKSTTPFEMGKESTSLPQSTTFNERLPIASTLSKTIITHETDIELTSGHFNVSSSEAMTASFHSVQAATMNESTFENISMETVGSNDKFMSDLKGTSTTDLTETAGSSQIRNISRPTSGQPPSMRTTGDYSMPAATTQPSARADFISSRVTDKRPSSPQLEEEDEDEQKGKRLVAIMIVFLLVFEAGSLISAVLTYNNVI</sequence>
<feature type="compositionally biased region" description="Acidic residues" evidence="1">
    <location>
        <begin position="411"/>
        <end position="424"/>
    </location>
</feature>
<feature type="compositionally biased region" description="Polar residues" evidence="1">
    <location>
        <begin position="752"/>
        <end position="798"/>
    </location>
</feature>
<name>A0A0B2VTB7_TOXCA</name>
<dbReference type="EMBL" id="JPKZ01000912">
    <property type="protein sequence ID" value="KHN84609.1"/>
    <property type="molecule type" value="Genomic_DNA"/>
</dbReference>
<dbReference type="AlphaFoldDB" id="A0A0B2VTB7"/>
<feature type="signal peptide" evidence="3">
    <location>
        <begin position="1"/>
        <end position="18"/>
    </location>
</feature>
<keyword evidence="2" id="KW-0472">Membrane</keyword>
<accession>A0A0B2VTB7</accession>
<keyword evidence="3" id="KW-0732">Signal</keyword>